<feature type="region of interest" description="Disordered" evidence="1">
    <location>
        <begin position="133"/>
        <end position="184"/>
    </location>
</feature>
<feature type="domain" description="Integrase catalytic" evidence="2">
    <location>
        <begin position="615"/>
        <end position="729"/>
    </location>
</feature>
<name>A0A5B6V8P3_9ROSI</name>
<dbReference type="InterPro" id="IPR001584">
    <property type="entry name" value="Integrase_cat-core"/>
</dbReference>
<dbReference type="Gene3D" id="3.30.70.270">
    <property type="match status" value="2"/>
</dbReference>
<dbReference type="Pfam" id="PF00078">
    <property type="entry name" value="RVT_1"/>
    <property type="match status" value="1"/>
</dbReference>
<dbReference type="PANTHER" id="PTHR24559">
    <property type="entry name" value="TRANSPOSON TY3-I GAG-POL POLYPROTEIN"/>
    <property type="match status" value="1"/>
</dbReference>
<sequence>MDPERAVADDVDSNVPAPAQGAVSSDSRPVTILDPIRLNKPPVDKIRNLRAEVFWATANDDAERGEFWLENTIRVFDKLPLEYVSTEEIMCKWFVDRLNEDIKLLVGILKLKEFVVLVQRACKAEDLSKEKRKADLEARDSRKKLMSKPYQSSSKKSIDSYARPNASNEYSNRDRRKQYTGSKAQATSVLNVGSVRVNKPECQQCVRRHFGECWNKSRPLRIARNVSGRRGATKDSTVRSEAKAPTKAYAIRTREEASSLDVITGTFTLYDTNVIALIDPRSTHSYICMNLVSNKSLPLVSIEFVIRVSNPLGKCVLVDKVYKNCPLMNRDFCFSTNLMLLPFDEFDVILGMDWLTMHDAIVNYRRKSIELKCQNNKTIRIESDNLNSLPVFISSMLAPRFVKNGCEAYLVYVLDMKIEVSLDRVSPWGAPVLFVKKKDGTMRMCIDYRQLNKVTIKNKYPLTRIDDLFDQLKGATVFSKIDLRPGYYRELKTQMCERLHLERDLMNRIFRTYLDRFVVVFIDDILIYSRDESEHAEHLRIVLQTLRDKQFFAKFSKSGYYRRFVKGFSITRLLQKDVKFKWKAKPQKLEISDEPEIFEFVTAEMVKVEHQVSLGLLQPIMIPEWKLDGVTMDFVSSLPLSPIKKDAIWVVVDRLTKSTHFIPVHTDFSLDKLAELYISKIVRLHGVPLSIVLDRDPRFTSRFWKKLQKALGSKLHFNIAFHPQTVSIINMAPYEALYGCKCRILLYWSELSENKIHRVDLFRETEEKVKVIRDSLKAASDQQKLYADLKQKDIEF</sequence>
<dbReference type="InterPro" id="IPR000477">
    <property type="entry name" value="RT_dom"/>
</dbReference>
<dbReference type="OrthoDB" id="1751327at2759"/>
<comment type="caution">
    <text evidence="3">The sequence shown here is derived from an EMBL/GenBank/DDBJ whole genome shotgun (WGS) entry which is preliminary data.</text>
</comment>
<organism evidence="3 4">
    <name type="scientific">Gossypium australe</name>
    <dbReference type="NCBI Taxonomy" id="47621"/>
    <lineage>
        <taxon>Eukaryota</taxon>
        <taxon>Viridiplantae</taxon>
        <taxon>Streptophyta</taxon>
        <taxon>Embryophyta</taxon>
        <taxon>Tracheophyta</taxon>
        <taxon>Spermatophyta</taxon>
        <taxon>Magnoliopsida</taxon>
        <taxon>eudicotyledons</taxon>
        <taxon>Gunneridae</taxon>
        <taxon>Pentapetalae</taxon>
        <taxon>rosids</taxon>
        <taxon>malvids</taxon>
        <taxon>Malvales</taxon>
        <taxon>Malvaceae</taxon>
        <taxon>Malvoideae</taxon>
        <taxon>Gossypium</taxon>
    </lineage>
</organism>
<dbReference type="AlphaFoldDB" id="A0A5B6V8P3"/>
<evidence type="ECO:0000313" key="3">
    <source>
        <dbReference type="EMBL" id="KAA3465538.1"/>
    </source>
</evidence>
<dbReference type="CDD" id="cd01647">
    <property type="entry name" value="RT_LTR"/>
    <property type="match status" value="1"/>
</dbReference>
<reference evidence="4" key="1">
    <citation type="journal article" date="2019" name="Plant Biotechnol. J.">
        <title>Genome sequencing of the Australian wild diploid species Gossypium australe highlights disease resistance and delayed gland morphogenesis.</title>
        <authorList>
            <person name="Cai Y."/>
            <person name="Cai X."/>
            <person name="Wang Q."/>
            <person name="Wang P."/>
            <person name="Zhang Y."/>
            <person name="Cai C."/>
            <person name="Xu Y."/>
            <person name="Wang K."/>
            <person name="Zhou Z."/>
            <person name="Wang C."/>
            <person name="Geng S."/>
            <person name="Li B."/>
            <person name="Dong Q."/>
            <person name="Hou Y."/>
            <person name="Wang H."/>
            <person name="Ai P."/>
            <person name="Liu Z."/>
            <person name="Yi F."/>
            <person name="Sun M."/>
            <person name="An G."/>
            <person name="Cheng J."/>
            <person name="Zhang Y."/>
            <person name="Shi Q."/>
            <person name="Xie Y."/>
            <person name="Shi X."/>
            <person name="Chang Y."/>
            <person name="Huang F."/>
            <person name="Chen Y."/>
            <person name="Hong S."/>
            <person name="Mi L."/>
            <person name="Sun Q."/>
            <person name="Zhang L."/>
            <person name="Zhou B."/>
            <person name="Peng R."/>
            <person name="Zhang X."/>
            <person name="Liu F."/>
        </authorList>
    </citation>
    <scope>NUCLEOTIDE SEQUENCE [LARGE SCALE GENOMIC DNA]</scope>
    <source>
        <strain evidence="4">cv. PA1801</strain>
    </source>
</reference>
<dbReference type="InterPro" id="IPR036397">
    <property type="entry name" value="RNaseH_sf"/>
</dbReference>
<dbReference type="Gene3D" id="3.10.10.10">
    <property type="entry name" value="HIV Type 1 Reverse Transcriptase, subunit A, domain 1"/>
    <property type="match status" value="1"/>
</dbReference>
<dbReference type="Proteomes" id="UP000325315">
    <property type="component" value="Unassembled WGS sequence"/>
</dbReference>
<accession>A0A5B6V8P3</accession>
<proteinExistence type="predicted"/>
<dbReference type="Pfam" id="PF08284">
    <property type="entry name" value="RVP_2"/>
    <property type="match status" value="1"/>
</dbReference>
<feature type="region of interest" description="Disordered" evidence="1">
    <location>
        <begin position="1"/>
        <end position="26"/>
    </location>
</feature>
<dbReference type="PANTHER" id="PTHR24559:SF444">
    <property type="entry name" value="REVERSE TRANSCRIPTASE DOMAIN-CONTAINING PROTEIN"/>
    <property type="match status" value="1"/>
</dbReference>
<dbReference type="FunFam" id="3.30.70.270:FF:000003">
    <property type="entry name" value="Transposon Ty3-G Gag-Pol polyprotein"/>
    <property type="match status" value="1"/>
</dbReference>
<dbReference type="InterPro" id="IPR053134">
    <property type="entry name" value="RNA-dir_DNA_polymerase"/>
</dbReference>
<evidence type="ECO:0000313" key="4">
    <source>
        <dbReference type="Proteomes" id="UP000325315"/>
    </source>
</evidence>
<dbReference type="SUPFAM" id="SSF56672">
    <property type="entry name" value="DNA/RNA polymerases"/>
    <property type="match status" value="1"/>
</dbReference>
<dbReference type="GO" id="GO:0003676">
    <property type="term" value="F:nucleic acid binding"/>
    <property type="evidence" value="ECO:0007669"/>
    <property type="project" value="InterPro"/>
</dbReference>
<gene>
    <name evidence="3" type="ORF">EPI10_000693</name>
</gene>
<dbReference type="CDD" id="cd00303">
    <property type="entry name" value="retropepsin_like"/>
    <property type="match status" value="1"/>
</dbReference>
<dbReference type="EMBL" id="SMMG02000007">
    <property type="protein sequence ID" value="KAA3465538.1"/>
    <property type="molecule type" value="Genomic_DNA"/>
</dbReference>
<evidence type="ECO:0000259" key="2">
    <source>
        <dbReference type="PROSITE" id="PS50994"/>
    </source>
</evidence>
<dbReference type="InterPro" id="IPR043128">
    <property type="entry name" value="Rev_trsase/Diguanyl_cyclase"/>
</dbReference>
<dbReference type="InterPro" id="IPR021109">
    <property type="entry name" value="Peptidase_aspartic_dom_sf"/>
</dbReference>
<keyword evidence="4" id="KW-1185">Reference proteome</keyword>
<dbReference type="Gene3D" id="2.40.70.10">
    <property type="entry name" value="Acid Proteases"/>
    <property type="match status" value="1"/>
</dbReference>
<dbReference type="PROSITE" id="PS50994">
    <property type="entry name" value="INTEGRASE"/>
    <property type="match status" value="1"/>
</dbReference>
<dbReference type="SUPFAM" id="SSF53098">
    <property type="entry name" value="Ribonuclease H-like"/>
    <property type="match status" value="1"/>
</dbReference>
<evidence type="ECO:0000256" key="1">
    <source>
        <dbReference type="SAM" id="MobiDB-lite"/>
    </source>
</evidence>
<protein>
    <submittedName>
        <fullName evidence="3">Transposon Ty3-I Gag-Pol polyprotein</fullName>
    </submittedName>
</protein>
<dbReference type="Gene3D" id="3.30.420.10">
    <property type="entry name" value="Ribonuclease H-like superfamily/Ribonuclease H"/>
    <property type="match status" value="1"/>
</dbReference>
<dbReference type="InterPro" id="IPR012337">
    <property type="entry name" value="RNaseH-like_sf"/>
</dbReference>
<dbReference type="InterPro" id="IPR043502">
    <property type="entry name" value="DNA/RNA_pol_sf"/>
</dbReference>
<dbReference type="GO" id="GO:0015074">
    <property type="term" value="P:DNA integration"/>
    <property type="evidence" value="ECO:0007669"/>
    <property type="project" value="InterPro"/>
</dbReference>